<reference evidence="11 12" key="1">
    <citation type="submission" date="2021-03" db="EMBL/GenBank/DDBJ databases">
        <title>Genomic Encyclopedia of Type Strains, Phase IV (KMG-IV): sequencing the most valuable type-strain genomes for metagenomic binning, comparative biology and taxonomic classification.</title>
        <authorList>
            <person name="Goeker M."/>
        </authorList>
    </citation>
    <scope>NUCLEOTIDE SEQUENCE [LARGE SCALE GENOMIC DNA]</scope>
    <source>
        <strain evidence="11 12">DSM 27138</strain>
    </source>
</reference>
<sequence>MHHRLLIINPGSTSTKIAVYDEEEPLFTDTLRHSAADLARYRQVADQFAFRRDLILAALEAHQVGLSSLSAVVGRGGLLRPIPGGTYRVSAAMLDELARAEHGEHASNLGALLAHDIAEAAGGVPAFIVDPVVVDELAPEARLSGLPEMPRRSVFHALNQKAVARRVAADLGRRYEELNLVVVHLGGGVTVGSHRRGRVVDVNNGLDGDGPMSPERAGGLPTLGLIHLAFSWRHTLREIGRMLVGEGGFVAHLGTNDARQVEARVAAGDESARLVYEALAYQVAKEVGRAAVALDGHVDRIVITGGLAHSELLTGWIADQVGWIAPVAVYPGEDEMGALAAGALRVLRGEEPALEYEEARA</sequence>
<proteinExistence type="inferred from homology"/>
<dbReference type="RefSeq" id="WP_209464870.1">
    <property type="nucleotide sequence ID" value="NZ_JAGGLG010000001.1"/>
</dbReference>
<evidence type="ECO:0000256" key="5">
    <source>
        <dbReference type="ARBA" id="ARBA00022741"/>
    </source>
</evidence>
<comment type="catalytic activity">
    <reaction evidence="8 9">
        <text>butanoate + ATP = butanoyl phosphate + ADP</text>
        <dbReference type="Rhea" id="RHEA:13585"/>
        <dbReference type="ChEBI" id="CHEBI:17968"/>
        <dbReference type="ChEBI" id="CHEBI:30616"/>
        <dbReference type="ChEBI" id="CHEBI:58079"/>
        <dbReference type="ChEBI" id="CHEBI:456216"/>
        <dbReference type="EC" id="2.7.2.7"/>
    </reaction>
</comment>
<dbReference type="SUPFAM" id="SSF53067">
    <property type="entry name" value="Actin-like ATPase domain"/>
    <property type="match status" value="2"/>
</dbReference>
<dbReference type="NCBIfam" id="NF002834">
    <property type="entry name" value="PRK03011.1-5"/>
    <property type="match status" value="1"/>
</dbReference>
<dbReference type="InterPro" id="IPR023865">
    <property type="entry name" value="Aliphatic_acid_kinase_CS"/>
</dbReference>
<protein>
    <recommendedName>
        <fullName evidence="9">Probable butyrate kinase</fullName>
        <shortName evidence="9">BK</shortName>
        <ecNumber evidence="9">2.7.2.7</ecNumber>
    </recommendedName>
    <alternativeName>
        <fullName evidence="9">Branched-chain carboxylic acid kinase</fullName>
    </alternativeName>
</protein>
<evidence type="ECO:0000256" key="10">
    <source>
        <dbReference type="RuleBase" id="RU003835"/>
    </source>
</evidence>
<keyword evidence="5 9" id="KW-0547">Nucleotide-binding</keyword>
<comment type="caution">
    <text evidence="11">The sequence shown here is derived from an EMBL/GenBank/DDBJ whole genome shotgun (WGS) entry which is preliminary data.</text>
</comment>
<evidence type="ECO:0000256" key="3">
    <source>
        <dbReference type="ARBA" id="ARBA00022490"/>
    </source>
</evidence>
<evidence type="ECO:0000256" key="9">
    <source>
        <dbReference type="HAMAP-Rule" id="MF_00542"/>
    </source>
</evidence>
<keyword evidence="4 9" id="KW-0808">Transferase</keyword>
<dbReference type="PANTHER" id="PTHR21060:SF3">
    <property type="entry name" value="BUTYRATE KINASE 2-RELATED"/>
    <property type="match status" value="1"/>
</dbReference>
<comment type="similarity">
    <text evidence="2 9 10">Belongs to the acetokinase family.</text>
</comment>
<dbReference type="EMBL" id="JAGGLG010000001">
    <property type="protein sequence ID" value="MBP2016709.1"/>
    <property type="molecule type" value="Genomic_DNA"/>
</dbReference>
<dbReference type="InterPro" id="IPR000890">
    <property type="entry name" value="Aliphatic_acid_kin_short-chain"/>
</dbReference>
<evidence type="ECO:0000256" key="2">
    <source>
        <dbReference type="ARBA" id="ARBA00008748"/>
    </source>
</evidence>
<keyword evidence="3 9" id="KW-0963">Cytoplasm</keyword>
<dbReference type="PIRSF" id="PIRSF036458">
    <property type="entry name" value="Butyrate_kin"/>
    <property type="match status" value="1"/>
</dbReference>
<gene>
    <name evidence="9" type="primary">buk</name>
    <name evidence="11" type="ORF">J2Z79_000082</name>
</gene>
<dbReference type="PRINTS" id="PR00471">
    <property type="entry name" value="ACETATEKNASE"/>
</dbReference>
<dbReference type="EC" id="2.7.2.7" evidence="9"/>
<comment type="subcellular location">
    <subcellularLocation>
        <location evidence="1 9">Cytoplasm</location>
    </subcellularLocation>
</comment>
<dbReference type="PROSITE" id="PS01075">
    <property type="entry name" value="ACETATE_KINASE_1"/>
    <property type="match status" value="1"/>
</dbReference>
<dbReference type="CDD" id="cd24011">
    <property type="entry name" value="ASKHA_NBD_BK"/>
    <property type="match status" value="1"/>
</dbReference>
<dbReference type="Proteomes" id="UP001519289">
    <property type="component" value="Unassembled WGS sequence"/>
</dbReference>
<dbReference type="NCBIfam" id="TIGR02707">
    <property type="entry name" value="butyr_kinase"/>
    <property type="match status" value="1"/>
</dbReference>
<keyword evidence="12" id="KW-1185">Reference proteome</keyword>
<dbReference type="InterPro" id="IPR011245">
    <property type="entry name" value="Butyrate_kin"/>
</dbReference>
<dbReference type="InterPro" id="IPR043129">
    <property type="entry name" value="ATPase_NBD"/>
</dbReference>
<evidence type="ECO:0000256" key="7">
    <source>
        <dbReference type="ARBA" id="ARBA00022840"/>
    </source>
</evidence>
<evidence type="ECO:0000256" key="4">
    <source>
        <dbReference type="ARBA" id="ARBA00022679"/>
    </source>
</evidence>
<evidence type="ECO:0000256" key="8">
    <source>
        <dbReference type="ARBA" id="ARBA00048596"/>
    </source>
</evidence>
<evidence type="ECO:0000256" key="1">
    <source>
        <dbReference type="ARBA" id="ARBA00004496"/>
    </source>
</evidence>
<organism evidence="11 12">
    <name type="scientific">Symbiobacterium terraclitae</name>
    <dbReference type="NCBI Taxonomy" id="557451"/>
    <lineage>
        <taxon>Bacteria</taxon>
        <taxon>Bacillati</taxon>
        <taxon>Bacillota</taxon>
        <taxon>Clostridia</taxon>
        <taxon>Eubacteriales</taxon>
        <taxon>Symbiobacteriaceae</taxon>
        <taxon>Symbiobacterium</taxon>
    </lineage>
</organism>
<dbReference type="Pfam" id="PF00871">
    <property type="entry name" value="Acetate_kinase"/>
    <property type="match status" value="1"/>
</dbReference>
<keyword evidence="6 9" id="KW-0418">Kinase</keyword>
<evidence type="ECO:0000256" key="6">
    <source>
        <dbReference type="ARBA" id="ARBA00022777"/>
    </source>
</evidence>
<name>A0ABS4JME0_9FIRM</name>
<accession>A0ABS4JME0</accession>
<evidence type="ECO:0000313" key="12">
    <source>
        <dbReference type="Proteomes" id="UP001519289"/>
    </source>
</evidence>
<dbReference type="Gene3D" id="3.30.420.40">
    <property type="match status" value="2"/>
</dbReference>
<dbReference type="GO" id="GO:0047761">
    <property type="term" value="F:butyrate kinase activity"/>
    <property type="evidence" value="ECO:0007669"/>
    <property type="project" value="UniProtKB-EC"/>
</dbReference>
<keyword evidence="7 9" id="KW-0067">ATP-binding</keyword>
<evidence type="ECO:0000313" key="11">
    <source>
        <dbReference type="EMBL" id="MBP2016709.1"/>
    </source>
</evidence>
<dbReference type="HAMAP" id="MF_00542">
    <property type="entry name" value="Butyrate_kinase"/>
    <property type="match status" value="1"/>
</dbReference>
<dbReference type="PANTHER" id="PTHR21060">
    <property type="entry name" value="ACETATE KINASE"/>
    <property type="match status" value="1"/>
</dbReference>